<accession>A0A8J6N8L8</accession>
<dbReference type="Gene3D" id="3.40.50.300">
    <property type="entry name" value="P-loop containing nucleotide triphosphate hydrolases"/>
    <property type="match status" value="1"/>
</dbReference>
<evidence type="ECO:0000313" key="2">
    <source>
        <dbReference type="EMBL" id="MBC8199990.1"/>
    </source>
</evidence>
<dbReference type="InterPro" id="IPR049945">
    <property type="entry name" value="AAA_22"/>
</dbReference>
<name>A0A8J6N8L8_9BACT</name>
<dbReference type="SUPFAM" id="SSF52540">
    <property type="entry name" value="P-loop containing nucleoside triphosphate hydrolases"/>
    <property type="match status" value="1"/>
</dbReference>
<reference evidence="2 3" key="1">
    <citation type="submission" date="2020-08" db="EMBL/GenBank/DDBJ databases">
        <title>Bridging the membrane lipid divide: bacteria of the FCB group superphylum have the potential to synthesize archaeal ether lipids.</title>
        <authorList>
            <person name="Villanueva L."/>
            <person name="Von Meijenfeldt F.A.B."/>
            <person name="Westbye A.B."/>
            <person name="Yadav S."/>
            <person name="Hopmans E.C."/>
            <person name="Dutilh B.E."/>
            <person name="Sinninghe Damste J.S."/>
        </authorList>
    </citation>
    <scope>NUCLEOTIDE SEQUENCE [LARGE SCALE GENOMIC DNA]</scope>
    <source>
        <strain evidence="2">NIOZ-UU82</strain>
    </source>
</reference>
<evidence type="ECO:0000313" key="3">
    <source>
        <dbReference type="Proteomes" id="UP000603545"/>
    </source>
</evidence>
<dbReference type="GO" id="GO:0016887">
    <property type="term" value="F:ATP hydrolysis activity"/>
    <property type="evidence" value="ECO:0007669"/>
    <property type="project" value="InterPro"/>
</dbReference>
<evidence type="ECO:0000259" key="1">
    <source>
        <dbReference type="Pfam" id="PF13401"/>
    </source>
</evidence>
<proteinExistence type="predicted"/>
<dbReference type="EMBL" id="JACNLL010000073">
    <property type="protein sequence ID" value="MBC8199990.1"/>
    <property type="molecule type" value="Genomic_DNA"/>
</dbReference>
<dbReference type="Proteomes" id="UP000603545">
    <property type="component" value="Unassembled WGS sequence"/>
</dbReference>
<sequence length="132" mass="15128">MYLEYWGFKEYPFENVPDPEFMYYSEEHEEALVRLIYAAKRRKGAALLTGDVGCGKTVLSKVFIQQLPDDEYDIGLITNPTLEPSDFLKEILYQLGLNPDTDSKADLLNSLNTDFRARSLSENSLIPAKKLR</sequence>
<dbReference type="PANTHER" id="PTHR35894">
    <property type="entry name" value="GENERAL SECRETION PATHWAY PROTEIN A-RELATED"/>
    <property type="match status" value="1"/>
</dbReference>
<protein>
    <submittedName>
        <fullName evidence="2">AAA family ATPase</fullName>
    </submittedName>
</protein>
<organism evidence="2 3">
    <name type="scientific">Candidatus Desulfaltia bathyphila</name>
    <dbReference type="NCBI Taxonomy" id="2841697"/>
    <lineage>
        <taxon>Bacteria</taxon>
        <taxon>Pseudomonadati</taxon>
        <taxon>Thermodesulfobacteriota</taxon>
        <taxon>Desulfobacteria</taxon>
        <taxon>Desulfobacterales</taxon>
        <taxon>Desulfobacterales incertae sedis</taxon>
        <taxon>Candidatus Desulfaltia</taxon>
    </lineage>
</organism>
<dbReference type="InterPro" id="IPR052026">
    <property type="entry name" value="ExeA_AAA_ATPase_DNA-bind"/>
</dbReference>
<dbReference type="Pfam" id="PF13401">
    <property type="entry name" value="AAA_22"/>
    <property type="match status" value="1"/>
</dbReference>
<dbReference type="PANTHER" id="PTHR35894:SF1">
    <property type="entry name" value="PHOSPHORIBULOKINASE _ URIDINE KINASE FAMILY"/>
    <property type="match status" value="1"/>
</dbReference>
<gene>
    <name evidence="2" type="ORF">H8E80_08110</name>
</gene>
<feature type="domain" description="ORC1/DEAH AAA+ ATPase" evidence="1">
    <location>
        <begin position="42"/>
        <end position="119"/>
    </location>
</feature>
<comment type="caution">
    <text evidence="2">The sequence shown here is derived from an EMBL/GenBank/DDBJ whole genome shotgun (WGS) entry which is preliminary data.</text>
</comment>
<dbReference type="InterPro" id="IPR027417">
    <property type="entry name" value="P-loop_NTPase"/>
</dbReference>
<dbReference type="AlphaFoldDB" id="A0A8J6N8L8"/>